<dbReference type="PANTHER" id="PTHR30244">
    <property type="entry name" value="TRANSAMINASE"/>
    <property type="match status" value="1"/>
</dbReference>
<keyword evidence="1 4" id="KW-0663">Pyridoxal phosphate</keyword>
<dbReference type="FunFam" id="3.40.640.10:FF:000089">
    <property type="entry name" value="Aminotransferase, DegT/DnrJ/EryC1/StrS family"/>
    <property type="match status" value="1"/>
</dbReference>
<evidence type="ECO:0000256" key="2">
    <source>
        <dbReference type="ARBA" id="ARBA00037999"/>
    </source>
</evidence>
<dbReference type="Pfam" id="PF01041">
    <property type="entry name" value="DegT_DnrJ_EryC1"/>
    <property type="match status" value="1"/>
</dbReference>
<proteinExistence type="inferred from homology"/>
<feature type="modified residue" description="N6-(pyridoxal phosphate)lysine" evidence="4">
    <location>
        <position position="196"/>
    </location>
</feature>
<sequence length="380" mass="42601">MSSAVSEKTKIRVPLVDLRRQYRGIKEEIDSAIQDVLDSQAFILGPQVKEFENLFASYCSTKHAIGVSSGTDALLLALKSLEIGDGDEVITSPFTFFATIGSICNAGAKPVFVDIEPESYNIRPDLIEKCINKKTKAIIPVHLYGQCADMDPILEIAKKHDIKVIEDAAQAIGAEYKNRKSGSMGDFGCFSFFPSKNLGGLGDGGMVACNSDELAELIYMLRIHGGKPKNYYPVLGINGRLDTIQASVLIKKLGYIDLWCEKRRQKASYYTEKMKELNLITPNVVNFNKHVFHLYVIRVKERDKLIEHLRANNIDCAVHYPVPQHLQKCLSYLEYKEGDLPEAERAAKETLSLPIFPEITKKEQDYVINTIKDFLSISNN</sequence>
<name>A0A1E3X8S0_9BACT</name>
<dbReference type="InterPro" id="IPR015422">
    <property type="entry name" value="PyrdxlP-dep_Trfase_small"/>
</dbReference>
<evidence type="ECO:0000256" key="1">
    <source>
        <dbReference type="ARBA" id="ARBA00022898"/>
    </source>
</evidence>
<dbReference type="PATRIC" id="fig|1872076.5.peg.3373"/>
<dbReference type="InterPro" id="IPR015421">
    <property type="entry name" value="PyrdxlP-dep_Trfase_major"/>
</dbReference>
<dbReference type="GO" id="GO:0008483">
    <property type="term" value="F:transaminase activity"/>
    <property type="evidence" value="ECO:0007669"/>
    <property type="project" value="TreeGrafter"/>
</dbReference>
<gene>
    <name evidence="6" type="ORF">SCARUB_02853</name>
</gene>
<organism evidence="6 7">
    <name type="scientific">Candidatus Scalindua rubra</name>
    <dbReference type="NCBI Taxonomy" id="1872076"/>
    <lineage>
        <taxon>Bacteria</taxon>
        <taxon>Pseudomonadati</taxon>
        <taxon>Planctomycetota</taxon>
        <taxon>Candidatus Brocadiia</taxon>
        <taxon>Candidatus Brocadiales</taxon>
        <taxon>Candidatus Scalinduaceae</taxon>
        <taxon>Candidatus Scalindua</taxon>
    </lineage>
</organism>
<evidence type="ECO:0000256" key="5">
    <source>
        <dbReference type="RuleBase" id="RU004508"/>
    </source>
</evidence>
<dbReference type="InterPro" id="IPR000653">
    <property type="entry name" value="DegT/StrS_aminotransferase"/>
</dbReference>
<dbReference type="GO" id="GO:0030170">
    <property type="term" value="F:pyridoxal phosphate binding"/>
    <property type="evidence" value="ECO:0007669"/>
    <property type="project" value="UniProtKB-ARBA"/>
</dbReference>
<dbReference type="Gene3D" id="3.40.640.10">
    <property type="entry name" value="Type I PLP-dependent aspartate aminotransferase-like (Major domain)"/>
    <property type="match status" value="1"/>
</dbReference>
<accession>A0A1E3X8S0</accession>
<evidence type="ECO:0000313" key="6">
    <source>
        <dbReference type="EMBL" id="ODS32033.1"/>
    </source>
</evidence>
<comment type="caution">
    <text evidence="6">The sequence shown here is derived from an EMBL/GenBank/DDBJ whole genome shotgun (WGS) entry which is preliminary data.</text>
</comment>
<reference evidence="6 7" key="1">
    <citation type="submission" date="2016-07" db="EMBL/GenBank/DDBJ databases">
        <title>Draft genome of Scalindua rubra, obtained from a brine-seawater interface in the Red Sea, sheds light on salt adaptation in anammox bacteria.</title>
        <authorList>
            <person name="Speth D.R."/>
            <person name="Lagkouvardos I."/>
            <person name="Wang Y."/>
            <person name="Qian P.-Y."/>
            <person name="Dutilh B.E."/>
            <person name="Jetten M.S."/>
        </authorList>
    </citation>
    <scope>NUCLEOTIDE SEQUENCE [LARGE SCALE GENOMIC DNA]</scope>
    <source>
        <strain evidence="6">BSI-1</strain>
    </source>
</reference>
<dbReference type="InterPro" id="IPR015424">
    <property type="entry name" value="PyrdxlP-dep_Trfase"/>
</dbReference>
<dbReference type="PIRSF" id="PIRSF000390">
    <property type="entry name" value="PLP_StrS"/>
    <property type="match status" value="1"/>
</dbReference>
<dbReference type="SUPFAM" id="SSF53383">
    <property type="entry name" value="PLP-dependent transferases"/>
    <property type="match status" value="1"/>
</dbReference>
<dbReference type="CDD" id="cd00616">
    <property type="entry name" value="AHBA_syn"/>
    <property type="match status" value="1"/>
</dbReference>
<evidence type="ECO:0000256" key="3">
    <source>
        <dbReference type="PIRSR" id="PIRSR000390-1"/>
    </source>
</evidence>
<dbReference type="AlphaFoldDB" id="A0A1E3X8S0"/>
<dbReference type="Proteomes" id="UP000094056">
    <property type="component" value="Unassembled WGS sequence"/>
</dbReference>
<comment type="similarity">
    <text evidence="2 5">Belongs to the DegT/DnrJ/EryC1 family.</text>
</comment>
<dbReference type="PANTHER" id="PTHR30244:SF36">
    <property type="entry name" value="3-OXO-GLUCOSE-6-PHOSPHATE:GLUTAMATE AMINOTRANSFERASE"/>
    <property type="match status" value="1"/>
</dbReference>
<dbReference type="Gene3D" id="3.90.1150.10">
    <property type="entry name" value="Aspartate Aminotransferase, domain 1"/>
    <property type="match status" value="1"/>
</dbReference>
<dbReference type="EMBL" id="MAYW01000081">
    <property type="protein sequence ID" value="ODS32033.1"/>
    <property type="molecule type" value="Genomic_DNA"/>
</dbReference>
<evidence type="ECO:0000313" key="7">
    <source>
        <dbReference type="Proteomes" id="UP000094056"/>
    </source>
</evidence>
<protein>
    <submittedName>
        <fullName evidence="6">Glutamine--scyllo-inositol transaminase</fullName>
    </submittedName>
</protein>
<feature type="active site" description="Proton acceptor" evidence="3">
    <location>
        <position position="196"/>
    </location>
</feature>
<evidence type="ECO:0000256" key="4">
    <source>
        <dbReference type="PIRSR" id="PIRSR000390-2"/>
    </source>
</evidence>
<dbReference type="GO" id="GO:0000271">
    <property type="term" value="P:polysaccharide biosynthetic process"/>
    <property type="evidence" value="ECO:0007669"/>
    <property type="project" value="TreeGrafter"/>
</dbReference>